<protein>
    <recommendedName>
        <fullName evidence="7">RING-type domain-containing protein</fullName>
    </recommendedName>
</protein>
<proteinExistence type="predicted"/>
<feature type="region of interest" description="Disordered" evidence="5">
    <location>
        <begin position="199"/>
        <end position="261"/>
    </location>
</feature>
<dbReference type="OrthoDB" id="21204at2759"/>
<dbReference type="GO" id="GO:0008270">
    <property type="term" value="F:zinc ion binding"/>
    <property type="evidence" value="ECO:0007669"/>
    <property type="project" value="UniProtKB-KW"/>
</dbReference>
<keyword evidence="6" id="KW-1133">Transmembrane helix</keyword>
<accession>A0A250X6F3</accession>
<evidence type="ECO:0000256" key="1">
    <source>
        <dbReference type="ARBA" id="ARBA00022723"/>
    </source>
</evidence>
<feature type="compositionally biased region" description="Polar residues" evidence="5">
    <location>
        <begin position="251"/>
        <end position="260"/>
    </location>
</feature>
<dbReference type="GO" id="GO:0006511">
    <property type="term" value="P:ubiquitin-dependent protein catabolic process"/>
    <property type="evidence" value="ECO:0007669"/>
    <property type="project" value="TreeGrafter"/>
</dbReference>
<feature type="compositionally biased region" description="Basic and acidic residues" evidence="5">
    <location>
        <begin position="235"/>
        <end position="245"/>
    </location>
</feature>
<dbReference type="InterPro" id="IPR051834">
    <property type="entry name" value="RING_finger_E3_ligase"/>
</dbReference>
<dbReference type="SMART" id="SM00184">
    <property type="entry name" value="RING"/>
    <property type="match status" value="1"/>
</dbReference>
<dbReference type="InterPro" id="IPR001841">
    <property type="entry name" value="Znf_RING"/>
</dbReference>
<dbReference type="Gene3D" id="3.30.40.10">
    <property type="entry name" value="Zinc/RING finger domain, C3HC4 (zinc finger)"/>
    <property type="match status" value="1"/>
</dbReference>
<keyword evidence="3" id="KW-0862">Zinc</keyword>
<evidence type="ECO:0000256" key="3">
    <source>
        <dbReference type="ARBA" id="ARBA00022833"/>
    </source>
</evidence>
<keyword evidence="6" id="KW-0472">Membrane</keyword>
<evidence type="ECO:0000256" key="2">
    <source>
        <dbReference type="ARBA" id="ARBA00022771"/>
    </source>
</evidence>
<feature type="region of interest" description="Disordered" evidence="5">
    <location>
        <begin position="140"/>
        <end position="178"/>
    </location>
</feature>
<evidence type="ECO:0000313" key="8">
    <source>
        <dbReference type="EMBL" id="GAX78647.1"/>
    </source>
</evidence>
<evidence type="ECO:0000256" key="5">
    <source>
        <dbReference type="SAM" id="MobiDB-lite"/>
    </source>
</evidence>
<dbReference type="GO" id="GO:0005634">
    <property type="term" value="C:nucleus"/>
    <property type="evidence" value="ECO:0007669"/>
    <property type="project" value="TreeGrafter"/>
</dbReference>
<dbReference type="InterPro" id="IPR013083">
    <property type="entry name" value="Znf_RING/FYVE/PHD"/>
</dbReference>
<sequence>MNFPPPWAPSPSPAPANPITYQFVPAFTQTSILSYVFGIMGGIGLIVGLYYADNIVKFCRTGRRGSQTTPQSFRSAGFIQNKEEDGVPVEIIEALPLRTFLRPKQGVLKVDECPIEHRGSCLSVVVILDKKESSKMEELICSPQERDAHNSKESEMHLPGQVQAASHSVRQDMAQASSSLLQNQASLQQHMALNAEADAPLSPRDDDEGPRTHSSKFRNAMGDSAAPEPNASSSEDFKCDKKAGQVDRPAQSISADTEGSTEAADSDTTCIVCLLDYEDGDILRQLPCKHDFHKDCIDSWMKHHQTCPICRKELVQRATLNPNESVIEMSRAVLTETIVAAEAPEQPANATASATGPVTLPELPELFSAEAASSPGSAVLVASTLPEHAANRECHEV</sequence>
<reference evidence="8 9" key="1">
    <citation type="submission" date="2017-08" db="EMBL/GenBank/DDBJ databases">
        <title>Acidophilic green algal genome provides insights into adaptation to an acidic environment.</title>
        <authorList>
            <person name="Hirooka S."/>
            <person name="Hirose Y."/>
            <person name="Kanesaki Y."/>
            <person name="Higuchi S."/>
            <person name="Fujiwara T."/>
            <person name="Onuma R."/>
            <person name="Era A."/>
            <person name="Ohbayashi R."/>
            <person name="Uzuka A."/>
            <person name="Nozaki H."/>
            <person name="Yoshikawa H."/>
            <person name="Miyagishima S.Y."/>
        </authorList>
    </citation>
    <scope>NUCLEOTIDE SEQUENCE [LARGE SCALE GENOMIC DNA]</scope>
    <source>
        <strain evidence="8 9">NIES-2499</strain>
    </source>
</reference>
<feature type="compositionally biased region" description="Low complexity" evidence="5">
    <location>
        <begin position="224"/>
        <end position="234"/>
    </location>
</feature>
<organism evidence="8 9">
    <name type="scientific">Chlamydomonas eustigma</name>
    <dbReference type="NCBI Taxonomy" id="1157962"/>
    <lineage>
        <taxon>Eukaryota</taxon>
        <taxon>Viridiplantae</taxon>
        <taxon>Chlorophyta</taxon>
        <taxon>core chlorophytes</taxon>
        <taxon>Chlorophyceae</taxon>
        <taxon>CS clade</taxon>
        <taxon>Chlamydomonadales</taxon>
        <taxon>Chlamydomonadaceae</taxon>
        <taxon>Chlamydomonas</taxon>
    </lineage>
</organism>
<evidence type="ECO:0000256" key="6">
    <source>
        <dbReference type="SAM" id="Phobius"/>
    </source>
</evidence>
<evidence type="ECO:0000259" key="7">
    <source>
        <dbReference type="PROSITE" id="PS50089"/>
    </source>
</evidence>
<dbReference type="Proteomes" id="UP000232323">
    <property type="component" value="Unassembled WGS sequence"/>
</dbReference>
<dbReference type="STRING" id="1157962.A0A250X6F3"/>
<feature type="compositionally biased region" description="Basic and acidic residues" evidence="5">
    <location>
        <begin position="140"/>
        <end position="156"/>
    </location>
</feature>
<dbReference type="PANTHER" id="PTHR45931">
    <property type="entry name" value="SI:CH211-59O9.10"/>
    <property type="match status" value="1"/>
</dbReference>
<dbReference type="PROSITE" id="PS50089">
    <property type="entry name" value="ZF_RING_2"/>
    <property type="match status" value="1"/>
</dbReference>
<feature type="domain" description="RING-type" evidence="7">
    <location>
        <begin position="270"/>
        <end position="311"/>
    </location>
</feature>
<dbReference type="AlphaFoldDB" id="A0A250X6F3"/>
<dbReference type="Pfam" id="PF13639">
    <property type="entry name" value="zf-RING_2"/>
    <property type="match status" value="1"/>
</dbReference>
<feature type="transmembrane region" description="Helical" evidence="6">
    <location>
        <begin position="32"/>
        <end position="52"/>
    </location>
</feature>
<dbReference type="FunFam" id="3.30.40.10:FF:000388">
    <property type="entry name" value="Putative RING zinc finger domain superfamily protein"/>
    <property type="match status" value="1"/>
</dbReference>
<dbReference type="SUPFAM" id="SSF57850">
    <property type="entry name" value="RING/U-box"/>
    <property type="match status" value="1"/>
</dbReference>
<gene>
    <name evidence="8" type="ORF">CEUSTIGMA_g6085.t1</name>
</gene>
<keyword evidence="2 4" id="KW-0863">Zinc-finger</keyword>
<evidence type="ECO:0000313" key="9">
    <source>
        <dbReference type="Proteomes" id="UP000232323"/>
    </source>
</evidence>
<comment type="caution">
    <text evidence="8">The sequence shown here is derived from an EMBL/GenBank/DDBJ whole genome shotgun (WGS) entry which is preliminary data.</text>
</comment>
<dbReference type="GO" id="GO:0061630">
    <property type="term" value="F:ubiquitin protein ligase activity"/>
    <property type="evidence" value="ECO:0007669"/>
    <property type="project" value="TreeGrafter"/>
</dbReference>
<evidence type="ECO:0000256" key="4">
    <source>
        <dbReference type="PROSITE-ProRule" id="PRU00175"/>
    </source>
</evidence>
<dbReference type="EMBL" id="BEGY01000034">
    <property type="protein sequence ID" value="GAX78647.1"/>
    <property type="molecule type" value="Genomic_DNA"/>
</dbReference>
<name>A0A250X6F3_9CHLO</name>
<keyword evidence="1" id="KW-0479">Metal-binding</keyword>
<keyword evidence="6" id="KW-0812">Transmembrane</keyword>
<keyword evidence="9" id="KW-1185">Reference proteome</keyword>
<dbReference type="PANTHER" id="PTHR45931:SF3">
    <property type="entry name" value="RING ZINC FINGER-CONTAINING PROTEIN"/>
    <property type="match status" value="1"/>
</dbReference>